<organism evidence="1 2">
    <name type="scientific">Stylosanthes scabra</name>
    <dbReference type="NCBI Taxonomy" id="79078"/>
    <lineage>
        <taxon>Eukaryota</taxon>
        <taxon>Viridiplantae</taxon>
        <taxon>Streptophyta</taxon>
        <taxon>Embryophyta</taxon>
        <taxon>Tracheophyta</taxon>
        <taxon>Spermatophyta</taxon>
        <taxon>Magnoliopsida</taxon>
        <taxon>eudicotyledons</taxon>
        <taxon>Gunneridae</taxon>
        <taxon>Pentapetalae</taxon>
        <taxon>rosids</taxon>
        <taxon>fabids</taxon>
        <taxon>Fabales</taxon>
        <taxon>Fabaceae</taxon>
        <taxon>Papilionoideae</taxon>
        <taxon>50 kb inversion clade</taxon>
        <taxon>dalbergioids sensu lato</taxon>
        <taxon>Dalbergieae</taxon>
        <taxon>Pterocarpus clade</taxon>
        <taxon>Stylosanthes</taxon>
    </lineage>
</organism>
<accession>A0ABU6WJW8</accession>
<dbReference type="EMBL" id="JASCZI010181861">
    <property type="protein sequence ID" value="MED6186150.1"/>
    <property type="molecule type" value="Genomic_DNA"/>
</dbReference>
<proteinExistence type="predicted"/>
<reference evidence="1 2" key="1">
    <citation type="journal article" date="2023" name="Plants (Basel)">
        <title>Bridging the Gap: Combining Genomics and Transcriptomics Approaches to Understand Stylosanthes scabra, an Orphan Legume from the Brazilian Caatinga.</title>
        <authorList>
            <person name="Ferreira-Neto J.R.C."/>
            <person name="da Silva M.D."/>
            <person name="Binneck E."/>
            <person name="de Melo N.F."/>
            <person name="da Silva R.H."/>
            <person name="de Melo A.L.T.M."/>
            <person name="Pandolfi V."/>
            <person name="Bustamante F.O."/>
            <person name="Brasileiro-Vidal A.C."/>
            <person name="Benko-Iseppon A.M."/>
        </authorList>
    </citation>
    <scope>NUCLEOTIDE SEQUENCE [LARGE SCALE GENOMIC DNA]</scope>
    <source>
        <tissue evidence="1">Leaves</tissue>
    </source>
</reference>
<keyword evidence="2" id="KW-1185">Reference proteome</keyword>
<gene>
    <name evidence="1" type="ORF">PIB30_064042</name>
</gene>
<comment type="caution">
    <text evidence="1">The sequence shown here is derived from an EMBL/GenBank/DDBJ whole genome shotgun (WGS) entry which is preliminary data.</text>
</comment>
<sequence>MELRADLEEPTAAAFIPPIIHVSPRTACAKLPTTATTVLYSTRHRSLPAAVVVAVQPPSSLSSTPSMCILHFGTHLLMVHQNPNLINPHLPQPRFPPPLSPTTIAGVWRSIT</sequence>
<name>A0ABU6WJW8_9FABA</name>
<protein>
    <submittedName>
        <fullName evidence="1">Uncharacterized protein</fullName>
    </submittedName>
</protein>
<dbReference type="Proteomes" id="UP001341840">
    <property type="component" value="Unassembled WGS sequence"/>
</dbReference>
<evidence type="ECO:0000313" key="2">
    <source>
        <dbReference type="Proteomes" id="UP001341840"/>
    </source>
</evidence>
<evidence type="ECO:0000313" key="1">
    <source>
        <dbReference type="EMBL" id="MED6186150.1"/>
    </source>
</evidence>